<feature type="transmembrane region" description="Helical" evidence="1">
    <location>
        <begin position="105"/>
        <end position="132"/>
    </location>
</feature>
<organism evidence="2 3">
    <name type="scientific">Microbacterium mangrovi</name>
    <dbReference type="NCBI Taxonomy" id="1348253"/>
    <lineage>
        <taxon>Bacteria</taxon>
        <taxon>Bacillati</taxon>
        <taxon>Actinomycetota</taxon>
        <taxon>Actinomycetes</taxon>
        <taxon>Micrococcales</taxon>
        <taxon>Microbacteriaceae</taxon>
        <taxon>Microbacterium</taxon>
    </lineage>
</organism>
<dbReference type="Proteomes" id="UP000031030">
    <property type="component" value="Unassembled WGS sequence"/>
</dbReference>
<dbReference type="EMBL" id="JTDK01000007">
    <property type="protein sequence ID" value="KHK98042.1"/>
    <property type="molecule type" value="Genomic_DNA"/>
</dbReference>
<sequence length="198" mass="21609">MRLGARLLRNRLADDRGDEEIRRALVEIYRRAGHLDQAGRFALGQPYSNRAERDAYARYLLSIDADEARIRDLSLLPQKHPVPDGLVAEMARVGEEDHRGERWDWCIAVGFVAFFALSLITVVTVYFVVILGGREALLIARIGGVVSSGALAVVTLGFAGSAWARRRWIAAAAWTAATAGIVGSLVLVGVGLLVGRWS</sequence>
<dbReference type="STRING" id="1348253.LK09_09485"/>
<gene>
    <name evidence="2" type="ORF">LK09_09485</name>
</gene>
<proteinExistence type="predicted"/>
<dbReference type="AlphaFoldDB" id="A0A0B2A923"/>
<reference evidence="2 3" key="1">
    <citation type="submission" date="2014-11" db="EMBL/GenBank/DDBJ databases">
        <title>Genome sequence of Microbacterium mangrovi MUSC 115(T).</title>
        <authorList>
            <person name="Lee L.-H."/>
        </authorList>
    </citation>
    <scope>NUCLEOTIDE SEQUENCE [LARGE SCALE GENOMIC DNA]</scope>
    <source>
        <strain evidence="2 3">MUSC 115</strain>
    </source>
</reference>
<keyword evidence="3" id="KW-1185">Reference proteome</keyword>
<protein>
    <submittedName>
        <fullName evidence="2">Uncharacterized protein</fullName>
    </submittedName>
</protein>
<keyword evidence="1" id="KW-0472">Membrane</keyword>
<keyword evidence="1" id="KW-0812">Transmembrane</keyword>
<name>A0A0B2A923_9MICO</name>
<comment type="caution">
    <text evidence="2">The sequence shown here is derived from an EMBL/GenBank/DDBJ whole genome shotgun (WGS) entry which is preliminary data.</text>
</comment>
<evidence type="ECO:0000313" key="2">
    <source>
        <dbReference type="EMBL" id="KHK98042.1"/>
    </source>
</evidence>
<feature type="transmembrane region" description="Helical" evidence="1">
    <location>
        <begin position="171"/>
        <end position="194"/>
    </location>
</feature>
<evidence type="ECO:0000256" key="1">
    <source>
        <dbReference type="SAM" id="Phobius"/>
    </source>
</evidence>
<accession>A0A0B2A923</accession>
<feature type="transmembrane region" description="Helical" evidence="1">
    <location>
        <begin position="138"/>
        <end position="159"/>
    </location>
</feature>
<evidence type="ECO:0000313" key="3">
    <source>
        <dbReference type="Proteomes" id="UP000031030"/>
    </source>
</evidence>
<keyword evidence="1" id="KW-1133">Transmembrane helix</keyword>